<organism evidence="1 2">
    <name type="scientific">Streptantibioticus ferralitis</name>
    <dbReference type="NCBI Taxonomy" id="236510"/>
    <lineage>
        <taxon>Bacteria</taxon>
        <taxon>Bacillati</taxon>
        <taxon>Actinomycetota</taxon>
        <taxon>Actinomycetes</taxon>
        <taxon>Kitasatosporales</taxon>
        <taxon>Streptomycetaceae</taxon>
        <taxon>Streptantibioticus</taxon>
    </lineage>
</organism>
<protein>
    <submittedName>
        <fullName evidence="1">Chaperone modulator CbpM</fullName>
    </submittedName>
</protein>
<dbReference type="Proteomes" id="UP001220022">
    <property type="component" value="Unassembled WGS sequence"/>
</dbReference>
<name>A0ABT5Z4G3_9ACTN</name>
<keyword evidence="2" id="KW-1185">Reference proteome</keyword>
<dbReference type="Pfam" id="PF13591">
    <property type="entry name" value="MerR_2"/>
    <property type="match status" value="1"/>
</dbReference>
<proteinExistence type="predicted"/>
<dbReference type="RefSeq" id="WP_275817478.1">
    <property type="nucleotide sequence ID" value="NZ_BAAANM010000037.1"/>
</dbReference>
<comment type="caution">
    <text evidence="1">The sequence shown here is derived from an EMBL/GenBank/DDBJ whole genome shotgun (WGS) entry which is preliminary data.</text>
</comment>
<dbReference type="EMBL" id="JARHTQ010000015">
    <property type="protein sequence ID" value="MDF2258451.1"/>
    <property type="molecule type" value="Genomic_DNA"/>
</dbReference>
<dbReference type="Gene3D" id="1.10.1660.10">
    <property type="match status" value="1"/>
</dbReference>
<sequence length="132" mass="14036">MGHRPASTAAQRASESVAVRYPLTRPYRLSLAAVARRCGLHPDLVRKFVALGLVDSARDSAGKLWFPASAPAAIARVQRLRTGLCLNYASVGVVLDLLDRIEALEAALRRANAALPQAGAPIGQPRSGPSWT</sequence>
<accession>A0ABT5Z4G3</accession>
<gene>
    <name evidence="1" type="ORF">P2L57_22825</name>
</gene>
<reference evidence="1 2" key="1">
    <citation type="submission" date="2023-03" db="EMBL/GenBank/DDBJ databases">
        <title>Draft genome sequence of type strain Streptomyces ferralitis JCM 14344.</title>
        <authorList>
            <person name="Klaysubun C."/>
            <person name="Duangmal K."/>
        </authorList>
    </citation>
    <scope>NUCLEOTIDE SEQUENCE [LARGE SCALE GENOMIC DNA]</scope>
    <source>
        <strain evidence="1 2">JCM 14344</strain>
    </source>
</reference>
<evidence type="ECO:0000313" key="2">
    <source>
        <dbReference type="Proteomes" id="UP001220022"/>
    </source>
</evidence>
<evidence type="ECO:0000313" key="1">
    <source>
        <dbReference type="EMBL" id="MDF2258451.1"/>
    </source>
</evidence>